<dbReference type="AlphaFoldDB" id="A0A8X6PFY4"/>
<evidence type="ECO:0000313" key="2">
    <source>
        <dbReference type="Proteomes" id="UP000887013"/>
    </source>
</evidence>
<protein>
    <submittedName>
        <fullName evidence="1">Putative RNA-directed DNA polymerase from transposon X-element</fullName>
    </submittedName>
</protein>
<dbReference type="GO" id="GO:0003964">
    <property type="term" value="F:RNA-directed DNA polymerase activity"/>
    <property type="evidence" value="ECO:0007669"/>
    <property type="project" value="UniProtKB-KW"/>
</dbReference>
<comment type="caution">
    <text evidence="1">The sequence shown here is derived from an EMBL/GenBank/DDBJ whole genome shotgun (WGS) entry which is preliminary data.</text>
</comment>
<dbReference type="OrthoDB" id="8123891at2759"/>
<keyword evidence="1" id="KW-0695">RNA-directed DNA polymerase</keyword>
<gene>
    <name evidence="1" type="primary">X-elementORF2_686</name>
    <name evidence="1" type="ORF">NPIL_181701</name>
</gene>
<keyword evidence="1" id="KW-0808">Transferase</keyword>
<reference evidence="1" key="1">
    <citation type="submission" date="2020-08" db="EMBL/GenBank/DDBJ databases">
        <title>Multicomponent nature underlies the extraordinary mechanical properties of spider dragline silk.</title>
        <authorList>
            <person name="Kono N."/>
            <person name="Nakamura H."/>
            <person name="Mori M."/>
            <person name="Yoshida Y."/>
            <person name="Ohtoshi R."/>
            <person name="Malay A.D."/>
            <person name="Moran D.A.P."/>
            <person name="Tomita M."/>
            <person name="Numata K."/>
            <person name="Arakawa K."/>
        </authorList>
    </citation>
    <scope>NUCLEOTIDE SEQUENCE</scope>
</reference>
<proteinExistence type="predicted"/>
<accession>A0A8X6PFY4</accession>
<keyword evidence="1" id="KW-0548">Nucleotidyltransferase</keyword>
<name>A0A8X6PFY4_NEPPI</name>
<evidence type="ECO:0000313" key="1">
    <source>
        <dbReference type="EMBL" id="GFT68779.1"/>
    </source>
</evidence>
<dbReference type="EMBL" id="BMAW01069391">
    <property type="protein sequence ID" value="GFT68779.1"/>
    <property type="molecule type" value="Genomic_DNA"/>
</dbReference>
<dbReference type="Proteomes" id="UP000887013">
    <property type="component" value="Unassembled WGS sequence"/>
</dbReference>
<sequence>MEVKIEALRKKYGPPQCFRCQGFFDSSTICTRAPRCVKCAGDHFPQDCKKTIEALLKCCLCKGEHSASYLKCPRNPANHPPKSKQPANPP</sequence>
<keyword evidence="2" id="KW-1185">Reference proteome</keyword>
<organism evidence="1 2">
    <name type="scientific">Nephila pilipes</name>
    <name type="common">Giant wood spider</name>
    <name type="synonym">Nephila maculata</name>
    <dbReference type="NCBI Taxonomy" id="299642"/>
    <lineage>
        <taxon>Eukaryota</taxon>
        <taxon>Metazoa</taxon>
        <taxon>Ecdysozoa</taxon>
        <taxon>Arthropoda</taxon>
        <taxon>Chelicerata</taxon>
        <taxon>Arachnida</taxon>
        <taxon>Araneae</taxon>
        <taxon>Araneomorphae</taxon>
        <taxon>Entelegynae</taxon>
        <taxon>Araneoidea</taxon>
        <taxon>Nephilidae</taxon>
        <taxon>Nephila</taxon>
    </lineage>
</organism>